<gene>
    <name evidence="1" type="ORF">ENJ10_14920</name>
</gene>
<dbReference type="AlphaFoldDB" id="A0A7V1LPY9"/>
<proteinExistence type="predicted"/>
<protein>
    <recommendedName>
        <fullName evidence="2">ABC transporter ATPase</fullName>
    </recommendedName>
</protein>
<name>A0A7V1LPY9_CALAY</name>
<dbReference type="Proteomes" id="UP000886005">
    <property type="component" value="Unassembled WGS sequence"/>
</dbReference>
<comment type="caution">
    <text evidence="1">The sequence shown here is derived from an EMBL/GenBank/DDBJ whole genome shotgun (WGS) entry which is preliminary data.</text>
</comment>
<sequence>MFEHFSDRARLWAYGFEVRLTPAQRDVVEEALRRFVENWQVHGKPVKGDFIILENQIALLVTDDDVSGCSIDSSVAVFKEINMTHGWNALNQNLVFFRSKRGIEAVSRPEFQVLVAAGEITDDTKVLDFTCTTLGQLRAGGFERPFSESWHAAAFAS</sequence>
<accession>A0A7V1LPY9</accession>
<dbReference type="EMBL" id="DRLD01000424">
    <property type="protein sequence ID" value="HED11981.1"/>
    <property type="molecule type" value="Genomic_DNA"/>
</dbReference>
<reference evidence="1" key="1">
    <citation type="journal article" date="2020" name="mSystems">
        <title>Genome- and Community-Level Interaction Insights into Carbon Utilization and Element Cycling Functions of Hydrothermarchaeota in Hydrothermal Sediment.</title>
        <authorList>
            <person name="Zhou Z."/>
            <person name="Liu Y."/>
            <person name="Xu W."/>
            <person name="Pan J."/>
            <person name="Luo Z.H."/>
            <person name="Li M."/>
        </authorList>
    </citation>
    <scope>NUCLEOTIDE SEQUENCE [LARGE SCALE GENOMIC DNA]</scope>
    <source>
        <strain evidence="1">HyVt-456</strain>
    </source>
</reference>
<organism evidence="1">
    <name type="scientific">Caldithrix abyssi</name>
    <dbReference type="NCBI Taxonomy" id="187145"/>
    <lineage>
        <taxon>Bacteria</taxon>
        <taxon>Pseudomonadati</taxon>
        <taxon>Calditrichota</taxon>
        <taxon>Calditrichia</taxon>
        <taxon>Calditrichales</taxon>
        <taxon>Calditrichaceae</taxon>
        <taxon>Caldithrix</taxon>
    </lineage>
</organism>
<evidence type="ECO:0008006" key="2">
    <source>
        <dbReference type="Google" id="ProtNLM"/>
    </source>
</evidence>
<evidence type="ECO:0000313" key="1">
    <source>
        <dbReference type="EMBL" id="HED11981.1"/>
    </source>
</evidence>